<protein>
    <submittedName>
        <fullName evidence="4">DUF4190 domain-containing protein</fullName>
    </submittedName>
</protein>
<gene>
    <name evidence="4" type="ORF">HGK34_17985</name>
</gene>
<dbReference type="InterPro" id="IPR025241">
    <property type="entry name" value="DUF4190"/>
</dbReference>
<feature type="compositionally biased region" description="Pro residues" evidence="1">
    <location>
        <begin position="65"/>
        <end position="76"/>
    </location>
</feature>
<feature type="region of interest" description="Disordered" evidence="1">
    <location>
        <begin position="25"/>
        <end position="76"/>
    </location>
</feature>
<dbReference type="RefSeq" id="WP_201849953.1">
    <property type="nucleotide sequence ID" value="NZ_JABBYC010000045.1"/>
</dbReference>
<keyword evidence="2" id="KW-0812">Transmembrane</keyword>
<dbReference type="Proteomes" id="UP000675409">
    <property type="component" value="Unassembled WGS sequence"/>
</dbReference>
<organism evidence="4 5">
    <name type="scientific">Myceligenerans indicum</name>
    <dbReference type="NCBI Taxonomy" id="2593663"/>
    <lineage>
        <taxon>Bacteria</taxon>
        <taxon>Bacillati</taxon>
        <taxon>Actinomycetota</taxon>
        <taxon>Actinomycetes</taxon>
        <taxon>Micrococcales</taxon>
        <taxon>Promicromonosporaceae</taxon>
        <taxon>Myceligenerans</taxon>
    </lineage>
</organism>
<comment type="caution">
    <text evidence="4">The sequence shown here is derived from an EMBL/GenBank/DDBJ whole genome shotgun (WGS) entry which is preliminary data.</text>
</comment>
<keyword evidence="2" id="KW-0472">Membrane</keyword>
<sequence>MERWTHCAHAVRDIVSKHSFASLEADMSQQQPEFGSEQNPYGGPPPQPPQASSGPMYQAYSPGGSAPPGPWSPPAQPKNGMATASLVVGIVSIFLSLLFIPAIVGLVLGIVGARRAGKMNPPVGKGQAIAGIVLSSAALVLGIGIVGVIAGSGDSGGGDSAILQEDAGGEAANADSEADPADFQEIDASAWDLIARDPEGAKGEAIVVFAEVTQFDAATGTDTFRASVGADQPTDEYELETNAVLTGDEAMLSDVLVGDVLMVHAVVAGAVDYDTQIGGMTTAPLLNVAEVENVGFADLSKDVKLGKPSRDEFGDITMDATITNSGTETFSYSVEVTAESKDGATLYGTGDAYADNLKPGQKTTVSVDFYDEVPDDAVFQVGLVERYAY</sequence>
<feature type="domain" description="DUF4190" evidence="3">
    <location>
        <begin position="81"/>
        <end position="143"/>
    </location>
</feature>
<name>A0ABS1LRL7_9MICO</name>
<keyword evidence="5" id="KW-1185">Reference proteome</keyword>
<keyword evidence="2" id="KW-1133">Transmembrane helix</keyword>
<feature type="compositionally biased region" description="Polar residues" evidence="1">
    <location>
        <begin position="27"/>
        <end position="39"/>
    </location>
</feature>
<feature type="transmembrane region" description="Helical" evidence="2">
    <location>
        <begin position="81"/>
        <end position="108"/>
    </location>
</feature>
<reference evidence="4 5" key="1">
    <citation type="journal article" date="2021" name="Arch. Microbiol.">
        <title>Myceligenerans indicum sp. nov., an actinobacterium isolated from mangrove sediment of Sundarbans, India.</title>
        <authorList>
            <person name="Asha K."/>
            <person name="Bhadury P."/>
        </authorList>
    </citation>
    <scope>NUCLEOTIDE SEQUENCE [LARGE SCALE GENOMIC DNA]</scope>
    <source>
        <strain evidence="4 5">I2</strain>
    </source>
</reference>
<dbReference type="EMBL" id="JABBYC010000045">
    <property type="protein sequence ID" value="MBL0888152.1"/>
    <property type="molecule type" value="Genomic_DNA"/>
</dbReference>
<evidence type="ECO:0000259" key="3">
    <source>
        <dbReference type="Pfam" id="PF13828"/>
    </source>
</evidence>
<evidence type="ECO:0000256" key="2">
    <source>
        <dbReference type="SAM" id="Phobius"/>
    </source>
</evidence>
<evidence type="ECO:0000313" key="5">
    <source>
        <dbReference type="Proteomes" id="UP000675409"/>
    </source>
</evidence>
<feature type="transmembrane region" description="Helical" evidence="2">
    <location>
        <begin position="128"/>
        <end position="150"/>
    </location>
</feature>
<dbReference type="Pfam" id="PF13828">
    <property type="entry name" value="DUF4190"/>
    <property type="match status" value="1"/>
</dbReference>
<evidence type="ECO:0000313" key="4">
    <source>
        <dbReference type="EMBL" id="MBL0888152.1"/>
    </source>
</evidence>
<accession>A0ABS1LRL7</accession>
<evidence type="ECO:0000256" key="1">
    <source>
        <dbReference type="SAM" id="MobiDB-lite"/>
    </source>
</evidence>
<proteinExistence type="predicted"/>
<feature type="compositionally biased region" description="Low complexity" evidence="1">
    <location>
        <begin position="50"/>
        <end position="64"/>
    </location>
</feature>